<sequence>MCKYYLNLHACTHETYALAKHCSLGAMIQTPCKKRDVWQKVECEECEGCRVPDHRRVDHGRVDHGRVGVDQGLRGVLEKERREKEVVRREGQRGVLEKGGKERDGRKVGVRRVVGKGRGRRG</sequence>
<dbReference type="AlphaFoldDB" id="A0A9N9KLR1"/>
<gene>
    <name evidence="3" type="ORF">HYFRA_00005183</name>
    <name evidence="2" type="ORF">HYFRA_00014234</name>
</gene>
<feature type="region of interest" description="Disordered" evidence="1">
    <location>
        <begin position="89"/>
        <end position="122"/>
    </location>
</feature>
<dbReference type="OrthoDB" id="3926238at2759"/>
<feature type="compositionally biased region" description="Basic residues" evidence="1">
    <location>
        <begin position="108"/>
        <end position="122"/>
    </location>
</feature>
<evidence type="ECO:0000313" key="3">
    <source>
        <dbReference type="EMBL" id="CAG8962139.1"/>
    </source>
</evidence>
<dbReference type="EMBL" id="CAJVRL010000127">
    <property type="protein sequence ID" value="CAG8962139.1"/>
    <property type="molecule type" value="Genomic_DNA"/>
</dbReference>
<dbReference type="Proteomes" id="UP000696280">
    <property type="component" value="Unassembled WGS sequence"/>
</dbReference>
<evidence type="ECO:0000313" key="2">
    <source>
        <dbReference type="EMBL" id="CAG8950035.1"/>
    </source>
</evidence>
<feature type="compositionally biased region" description="Basic and acidic residues" evidence="1">
    <location>
        <begin position="89"/>
        <end position="107"/>
    </location>
</feature>
<comment type="caution">
    <text evidence="2">The sequence shown here is derived from an EMBL/GenBank/DDBJ whole genome shotgun (WGS) entry which is preliminary data.</text>
</comment>
<evidence type="ECO:0000256" key="1">
    <source>
        <dbReference type="SAM" id="MobiDB-lite"/>
    </source>
</evidence>
<accession>A0A9N9KLR1</accession>
<keyword evidence="4" id="KW-1185">Reference proteome</keyword>
<organism evidence="2 4">
    <name type="scientific">Hymenoscyphus fraxineus</name>
    <dbReference type="NCBI Taxonomy" id="746836"/>
    <lineage>
        <taxon>Eukaryota</taxon>
        <taxon>Fungi</taxon>
        <taxon>Dikarya</taxon>
        <taxon>Ascomycota</taxon>
        <taxon>Pezizomycotina</taxon>
        <taxon>Leotiomycetes</taxon>
        <taxon>Helotiales</taxon>
        <taxon>Helotiaceae</taxon>
        <taxon>Hymenoscyphus</taxon>
    </lineage>
</organism>
<evidence type="ECO:0000313" key="4">
    <source>
        <dbReference type="Proteomes" id="UP000696280"/>
    </source>
</evidence>
<protein>
    <submittedName>
        <fullName evidence="2">Uncharacterized protein</fullName>
    </submittedName>
</protein>
<dbReference type="EMBL" id="CAJVRL010000026">
    <property type="protein sequence ID" value="CAG8950035.1"/>
    <property type="molecule type" value="Genomic_DNA"/>
</dbReference>
<name>A0A9N9KLR1_9HELO</name>
<reference evidence="2" key="1">
    <citation type="submission" date="2021-07" db="EMBL/GenBank/DDBJ databases">
        <authorList>
            <person name="Durling M."/>
        </authorList>
    </citation>
    <scope>NUCLEOTIDE SEQUENCE</scope>
</reference>
<proteinExistence type="predicted"/>